<feature type="domain" description="HTH araC/xylS-type" evidence="4">
    <location>
        <begin position="217"/>
        <end position="319"/>
    </location>
</feature>
<keyword evidence="6" id="KW-1185">Reference proteome</keyword>
<dbReference type="SUPFAM" id="SSF46689">
    <property type="entry name" value="Homeodomain-like"/>
    <property type="match status" value="2"/>
</dbReference>
<dbReference type="Gene3D" id="1.10.10.60">
    <property type="entry name" value="Homeodomain-like"/>
    <property type="match status" value="1"/>
</dbReference>
<proteinExistence type="predicted"/>
<dbReference type="SMART" id="SM00342">
    <property type="entry name" value="HTH_ARAC"/>
    <property type="match status" value="1"/>
</dbReference>
<dbReference type="AlphaFoldDB" id="A0AAE3YPA0"/>
<dbReference type="EMBL" id="JAVDYB010000001">
    <property type="protein sequence ID" value="MDR7275898.1"/>
    <property type="molecule type" value="Genomic_DNA"/>
</dbReference>
<dbReference type="InterPro" id="IPR050204">
    <property type="entry name" value="AraC_XylS_family_regulators"/>
</dbReference>
<dbReference type="Pfam" id="PF12833">
    <property type="entry name" value="HTH_18"/>
    <property type="match status" value="1"/>
</dbReference>
<evidence type="ECO:0000256" key="3">
    <source>
        <dbReference type="ARBA" id="ARBA00023163"/>
    </source>
</evidence>
<dbReference type="GO" id="GO:0043565">
    <property type="term" value="F:sequence-specific DNA binding"/>
    <property type="evidence" value="ECO:0007669"/>
    <property type="project" value="InterPro"/>
</dbReference>
<dbReference type="Proteomes" id="UP001183643">
    <property type="component" value="Unassembled WGS sequence"/>
</dbReference>
<name>A0AAE3YPA0_9ACTN</name>
<evidence type="ECO:0000256" key="2">
    <source>
        <dbReference type="ARBA" id="ARBA00023125"/>
    </source>
</evidence>
<dbReference type="PANTHER" id="PTHR46796">
    <property type="entry name" value="HTH-TYPE TRANSCRIPTIONAL ACTIVATOR RHAS-RELATED"/>
    <property type="match status" value="1"/>
</dbReference>
<dbReference type="GO" id="GO:0003700">
    <property type="term" value="F:DNA-binding transcription factor activity"/>
    <property type="evidence" value="ECO:0007669"/>
    <property type="project" value="InterPro"/>
</dbReference>
<evidence type="ECO:0000259" key="4">
    <source>
        <dbReference type="PROSITE" id="PS01124"/>
    </source>
</evidence>
<keyword evidence="3" id="KW-0804">Transcription</keyword>
<dbReference type="PROSITE" id="PS01124">
    <property type="entry name" value="HTH_ARAC_FAMILY_2"/>
    <property type="match status" value="1"/>
</dbReference>
<evidence type="ECO:0000256" key="1">
    <source>
        <dbReference type="ARBA" id="ARBA00023015"/>
    </source>
</evidence>
<sequence length="319" mass="35432">MPMDEPQTTTFATTDGDAFEQFFTSAYGSMRIHHEDRPRLRYRGVHAGLFTLDSIEWSARLNIEVEPLNKIIVSRVTTARIQIAYGQDDWRFTAGDLCLAPYPERPYLNNLRPGELRNCILDPDMVTRVAATAPGRRPQRLRFTTCAPVTSAAAAQWWATRGYIADLLDDPQPGASPLMLANAGHLLAAATLTTFPNNALTDPTSEDSQDAHPASLRRATAFIDENAHRPISPADIAAAARITIRAVQLAFRRHLDTTPTEYLRRVRLHHAHRELLAADPGTGVTVGAVATRWGFANHSRFSAEYRATYGVLPSHTLRR</sequence>
<accession>A0AAE3YPA0</accession>
<keyword evidence="2 5" id="KW-0238">DNA-binding</keyword>
<dbReference type="InterPro" id="IPR018060">
    <property type="entry name" value="HTH_AraC"/>
</dbReference>
<dbReference type="PANTHER" id="PTHR46796:SF12">
    <property type="entry name" value="HTH-TYPE DNA-BINDING TRANSCRIPTIONAL ACTIVATOR EUTR"/>
    <property type="match status" value="1"/>
</dbReference>
<comment type="caution">
    <text evidence="5">The sequence shown here is derived from an EMBL/GenBank/DDBJ whole genome shotgun (WGS) entry which is preliminary data.</text>
</comment>
<gene>
    <name evidence="5" type="ORF">J2S41_002676</name>
</gene>
<organism evidence="5 6">
    <name type="scientific">Catenuloplanes atrovinosus</name>
    <dbReference type="NCBI Taxonomy" id="137266"/>
    <lineage>
        <taxon>Bacteria</taxon>
        <taxon>Bacillati</taxon>
        <taxon>Actinomycetota</taxon>
        <taxon>Actinomycetes</taxon>
        <taxon>Micromonosporales</taxon>
        <taxon>Micromonosporaceae</taxon>
        <taxon>Catenuloplanes</taxon>
    </lineage>
</organism>
<dbReference type="InterPro" id="IPR009057">
    <property type="entry name" value="Homeodomain-like_sf"/>
</dbReference>
<keyword evidence="1" id="KW-0805">Transcription regulation</keyword>
<evidence type="ECO:0000313" key="5">
    <source>
        <dbReference type="EMBL" id="MDR7275898.1"/>
    </source>
</evidence>
<evidence type="ECO:0000313" key="6">
    <source>
        <dbReference type="Proteomes" id="UP001183643"/>
    </source>
</evidence>
<protein>
    <submittedName>
        <fullName evidence="5">AraC-like DNA-binding protein</fullName>
    </submittedName>
</protein>
<reference evidence="5" key="1">
    <citation type="submission" date="2023-07" db="EMBL/GenBank/DDBJ databases">
        <title>Sequencing the genomes of 1000 actinobacteria strains.</title>
        <authorList>
            <person name="Klenk H.-P."/>
        </authorList>
    </citation>
    <scope>NUCLEOTIDE SEQUENCE</scope>
    <source>
        <strain evidence="5">DSM 44707</strain>
    </source>
</reference>